<feature type="transmembrane region" description="Helical" evidence="1">
    <location>
        <begin position="40"/>
        <end position="65"/>
    </location>
</feature>
<keyword evidence="1" id="KW-1133">Transmembrane helix</keyword>
<feature type="transmembrane region" description="Helical" evidence="1">
    <location>
        <begin position="96"/>
        <end position="113"/>
    </location>
</feature>
<evidence type="ECO:0000256" key="1">
    <source>
        <dbReference type="SAM" id="Phobius"/>
    </source>
</evidence>
<dbReference type="RefSeq" id="WP_130419346.1">
    <property type="nucleotide sequence ID" value="NZ_SHKW01000001.1"/>
</dbReference>
<evidence type="ECO:0000313" key="3">
    <source>
        <dbReference type="Proteomes" id="UP000292958"/>
    </source>
</evidence>
<keyword evidence="3" id="KW-1185">Reference proteome</keyword>
<proteinExistence type="predicted"/>
<keyword evidence="1" id="KW-0472">Membrane</keyword>
<keyword evidence="1" id="KW-0812">Transmembrane</keyword>
<dbReference type="OrthoDB" id="122849at2"/>
<name>A0A4Q7YUV6_9BACT</name>
<organism evidence="2 3">
    <name type="scientific">Edaphobacter modestus</name>
    <dbReference type="NCBI Taxonomy" id="388466"/>
    <lineage>
        <taxon>Bacteria</taxon>
        <taxon>Pseudomonadati</taxon>
        <taxon>Acidobacteriota</taxon>
        <taxon>Terriglobia</taxon>
        <taxon>Terriglobales</taxon>
        <taxon>Acidobacteriaceae</taxon>
        <taxon>Edaphobacter</taxon>
    </lineage>
</organism>
<accession>A0A4Q7YUV6</accession>
<dbReference type="AlphaFoldDB" id="A0A4Q7YUV6"/>
<sequence length="127" mass="13773">MKIAFTIARILLGLLFTVFGLNGFLHFIPMQPPTGLAGQYMGALFLSHYLLPVFLLQLIGGLLLLVNRFVPLALLLLGPVVVNILLFHSLMATEGLPVALLTTILWLVVFAGVRKAFAGVFVQSVEA</sequence>
<comment type="caution">
    <text evidence="2">The sequence shown here is derived from an EMBL/GenBank/DDBJ whole genome shotgun (WGS) entry which is preliminary data.</text>
</comment>
<feature type="transmembrane region" description="Helical" evidence="1">
    <location>
        <begin position="72"/>
        <end position="90"/>
    </location>
</feature>
<evidence type="ECO:0000313" key="2">
    <source>
        <dbReference type="EMBL" id="RZU41420.1"/>
    </source>
</evidence>
<feature type="transmembrane region" description="Helical" evidence="1">
    <location>
        <begin position="7"/>
        <end position="28"/>
    </location>
</feature>
<protein>
    <recommendedName>
        <fullName evidence="4">DoxX-like protein</fullName>
    </recommendedName>
</protein>
<dbReference type="Proteomes" id="UP000292958">
    <property type="component" value="Unassembled WGS sequence"/>
</dbReference>
<evidence type="ECO:0008006" key="4">
    <source>
        <dbReference type="Google" id="ProtNLM"/>
    </source>
</evidence>
<gene>
    <name evidence="2" type="ORF">BDD14_2942</name>
</gene>
<reference evidence="2 3" key="1">
    <citation type="submission" date="2019-02" db="EMBL/GenBank/DDBJ databases">
        <title>Genomic Encyclopedia of Archaeal and Bacterial Type Strains, Phase II (KMG-II): from individual species to whole genera.</title>
        <authorList>
            <person name="Goeker M."/>
        </authorList>
    </citation>
    <scope>NUCLEOTIDE SEQUENCE [LARGE SCALE GENOMIC DNA]</scope>
    <source>
        <strain evidence="2 3">DSM 18101</strain>
    </source>
</reference>
<dbReference type="EMBL" id="SHKW01000001">
    <property type="protein sequence ID" value="RZU41420.1"/>
    <property type="molecule type" value="Genomic_DNA"/>
</dbReference>